<gene>
    <name evidence="2" type="ORF">SAMN05443287_10538</name>
</gene>
<dbReference type="SUPFAM" id="SSF51735">
    <property type="entry name" value="NAD(P)-binding Rossmann-fold domains"/>
    <property type="match status" value="1"/>
</dbReference>
<protein>
    <recommendedName>
        <fullName evidence="1">NAD-dependent epimerase/dehydratase domain-containing protein</fullName>
    </recommendedName>
</protein>
<dbReference type="InterPro" id="IPR036291">
    <property type="entry name" value="NAD(P)-bd_dom_sf"/>
</dbReference>
<dbReference type="EMBL" id="FNYV01000005">
    <property type="protein sequence ID" value="SEJ51512.1"/>
    <property type="molecule type" value="Genomic_DNA"/>
</dbReference>
<dbReference type="Gene3D" id="3.40.50.720">
    <property type="entry name" value="NAD(P)-binding Rossmann-like Domain"/>
    <property type="match status" value="1"/>
</dbReference>
<keyword evidence="3" id="KW-1185">Reference proteome</keyword>
<sequence length="298" mass="32120">MKPAVVVLGASGRLGRRLMPLLSAAGVDTIAVTRSPCTRQSSAVEWITGELSDRGDQTRVVTAVSERCGGPKRVVVVDLLLDRSGVDGMRRSVQAATDTVLRLRDRLRECSAQPHLIAASTTAVLAPGLYQTPYGLAKRRQVITYARAGIPGIALLLPVLRQAADDTAPRRWPRWSFDHAANKLYSAVEVAPHSAFIVKVPNLGGDAPVAADGQIAPPIPAVLRAHLQCLLTDRNSLRAHRSAARSRLGLSPPQLRRRVDHHLAPAELVRRFADRYHVTIVRDHAVSTPDGGGTPPHA</sequence>
<feature type="domain" description="NAD-dependent epimerase/dehydratase" evidence="1">
    <location>
        <begin position="5"/>
        <end position="127"/>
    </location>
</feature>
<dbReference type="AlphaFoldDB" id="A0A1H6ZP90"/>
<name>A0A1H6ZP90_9ACTN</name>
<reference evidence="3" key="1">
    <citation type="submission" date="2016-10" db="EMBL/GenBank/DDBJ databases">
        <authorList>
            <person name="Varghese N."/>
            <person name="Submissions S."/>
        </authorList>
    </citation>
    <scope>NUCLEOTIDE SEQUENCE [LARGE SCALE GENOMIC DNA]</scope>
    <source>
        <strain evidence="3">CGMCC 4.7038</strain>
    </source>
</reference>
<dbReference type="OrthoDB" id="3390162at2"/>
<evidence type="ECO:0000259" key="1">
    <source>
        <dbReference type="Pfam" id="PF01370"/>
    </source>
</evidence>
<organism evidence="2 3">
    <name type="scientific">Micromonospora phaseoli</name>
    <dbReference type="NCBI Taxonomy" id="1144548"/>
    <lineage>
        <taxon>Bacteria</taxon>
        <taxon>Bacillati</taxon>
        <taxon>Actinomycetota</taxon>
        <taxon>Actinomycetes</taxon>
        <taxon>Micromonosporales</taxon>
        <taxon>Micromonosporaceae</taxon>
        <taxon>Micromonospora</taxon>
    </lineage>
</organism>
<dbReference type="InterPro" id="IPR001509">
    <property type="entry name" value="Epimerase_deHydtase"/>
</dbReference>
<dbReference type="RefSeq" id="WP_139217948.1">
    <property type="nucleotide sequence ID" value="NZ_BOPI01000039.1"/>
</dbReference>
<dbReference type="Pfam" id="PF01370">
    <property type="entry name" value="Epimerase"/>
    <property type="match status" value="1"/>
</dbReference>
<evidence type="ECO:0000313" key="3">
    <source>
        <dbReference type="Proteomes" id="UP000198707"/>
    </source>
</evidence>
<dbReference type="Proteomes" id="UP000198707">
    <property type="component" value="Unassembled WGS sequence"/>
</dbReference>
<dbReference type="STRING" id="1144548.SAMN05443287_10538"/>
<evidence type="ECO:0000313" key="2">
    <source>
        <dbReference type="EMBL" id="SEJ51512.1"/>
    </source>
</evidence>
<accession>A0A1H6ZP90</accession>
<proteinExistence type="predicted"/>